<feature type="non-terminal residue" evidence="1">
    <location>
        <position position="95"/>
    </location>
</feature>
<dbReference type="EMBL" id="LAZR01052272">
    <property type="protein sequence ID" value="KKK83326.1"/>
    <property type="molecule type" value="Genomic_DNA"/>
</dbReference>
<evidence type="ECO:0000313" key="1">
    <source>
        <dbReference type="EMBL" id="KKK83326.1"/>
    </source>
</evidence>
<protein>
    <submittedName>
        <fullName evidence="1">Uncharacterized protein</fullName>
    </submittedName>
</protein>
<dbReference type="AlphaFoldDB" id="A0A0F9BFX1"/>
<proteinExistence type="predicted"/>
<comment type="caution">
    <text evidence="1">The sequence shown here is derived from an EMBL/GenBank/DDBJ whole genome shotgun (WGS) entry which is preliminary data.</text>
</comment>
<accession>A0A0F9BFX1</accession>
<organism evidence="1">
    <name type="scientific">marine sediment metagenome</name>
    <dbReference type="NCBI Taxonomy" id="412755"/>
    <lineage>
        <taxon>unclassified sequences</taxon>
        <taxon>metagenomes</taxon>
        <taxon>ecological metagenomes</taxon>
    </lineage>
</organism>
<sequence length="95" mass="11036">MKRECGNPDPSRCMDLPDLPGRCYLLSWQRGRRANRRYWKYLRLSDKGRQTLARCPAATGGYQLFRQQALAEAIARHGPYDLVVSCVAYDERNRT</sequence>
<gene>
    <name evidence="1" type="ORF">LCGC14_2794530</name>
</gene>
<name>A0A0F9BFX1_9ZZZZ</name>
<reference evidence="1" key="1">
    <citation type="journal article" date="2015" name="Nature">
        <title>Complex archaea that bridge the gap between prokaryotes and eukaryotes.</title>
        <authorList>
            <person name="Spang A."/>
            <person name="Saw J.H."/>
            <person name="Jorgensen S.L."/>
            <person name="Zaremba-Niedzwiedzka K."/>
            <person name="Martijn J."/>
            <person name="Lind A.E."/>
            <person name="van Eijk R."/>
            <person name="Schleper C."/>
            <person name="Guy L."/>
            <person name="Ettema T.J."/>
        </authorList>
    </citation>
    <scope>NUCLEOTIDE SEQUENCE</scope>
</reference>